<dbReference type="RefSeq" id="WP_379933983.1">
    <property type="nucleotide sequence ID" value="NZ_JBHTHY010000006.1"/>
</dbReference>
<name>A0ABW3B385_9FLAO</name>
<feature type="chain" id="PRO_5046872590" evidence="2">
    <location>
        <begin position="32"/>
        <end position="525"/>
    </location>
</feature>
<accession>A0ABW3B385</accession>
<dbReference type="Gene3D" id="3.40.30.40">
    <property type="entry name" value="Perfringolysin"/>
    <property type="match status" value="1"/>
</dbReference>
<reference evidence="4" key="1">
    <citation type="journal article" date="2019" name="Int. J. Syst. Evol. Microbiol.">
        <title>The Global Catalogue of Microorganisms (GCM) 10K type strain sequencing project: providing services to taxonomists for standard genome sequencing and annotation.</title>
        <authorList>
            <consortium name="The Broad Institute Genomics Platform"/>
            <consortium name="The Broad Institute Genome Sequencing Center for Infectious Disease"/>
            <person name="Wu L."/>
            <person name="Ma J."/>
        </authorList>
    </citation>
    <scope>NUCLEOTIDE SEQUENCE [LARGE SCALE GENOMIC DNA]</scope>
    <source>
        <strain evidence="4">CCUG 61948</strain>
    </source>
</reference>
<evidence type="ECO:0000313" key="4">
    <source>
        <dbReference type="Proteomes" id="UP001597012"/>
    </source>
</evidence>
<proteinExistence type="predicted"/>
<dbReference type="InterPro" id="IPR001869">
    <property type="entry name" value="Thiol_cytolysin"/>
</dbReference>
<evidence type="ECO:0000313" key="3">
    <source>
        <dbReference type="EMBL" id="MFD0797585.1"/>
    </source>
</evidence>
<dbReference type="PRINTS" id="PR01400">
    <property type="entry name" value="TACYTOLYSIN"/>
</dbReference>
<feature type="signal peptide" evidence="2">
    <location>
        <begin position="1"/>
        <end position="31"/>
    </location>
</feature>
<gene>
    <name evidence="3" type="ORF">ACFQZJ_08945</name>
</gene>
<dbReference type="Proteomes" id="UP001597012">
    <property type="component" value="Unassembled WGS sequence"/>
</dbReference>
<dbReference type="Gene3D" id="3.90.840.10">
    <property type="entry name" value="Thiol-activated cytolysin superfamily/Thiol-activated cytolysin, alpha-beta domain"/>
    <property type="match status" value="1"/>
</dbReference>
<protein>
    <submittedName>
        <fullName evidence="3">Thiol-activated cytolysin family protein</fullName>
    </submittedName>
</protein>
<dbReference type="InterPro" id="IPR036363">
    <property type="entry name" value="Thiol_cytolysin_ab_sf"/>
</dbReference>
<dbReference type="PROSITE" id="PS51257">
    <property type="entry name" value="PROKAR_LIPOPROTEIN"/>
    <property type="match status" value="1"/>
</dbReference>
<dbReference type="Gene3D" id="3.30.1040.20">
    <property type="match status" value="1"/>
</dbReference>
<evidence type="ECO:0000256" key="1">
    <source>
        <dbReference type="SAM" id="MobiDB-lite"/>
    </source>
</evidence>
<dbReference type="SUPFAM" id="SSF56978">
    <property type="entry name" value="Perfringolysin"/>
    <property type="match status" value="1"/>
</dbReference>
<organism evidence="3 4">
    <name type="scientific">Maribacter chungangensis</name>
    <dbReference type="NCBI Taxonomy" id="1069117"/>
    <lineage>
        <taxon>Bacteria</taxon>
        <taxon>Pseudomonadati</taxon>
        <taxon>Bacteroidota</taxon>
        <taxon>Flavobacteriia</taxon>
        <taxon>Flavobacteriales</taxon>
        <taxon>Flavobacteriaceae</taxon>
        <taxon>Maribacter</taxon>
    </lineage>
</organism>
<feature type="region of interest" description="Disordered" evidence="1">
    <location>
        <begin position="30"/>
        <end position="49"/>
    </location>
</feature>
<comment type="caution">
    <text evidence="3">The sequence shown here is derived from an EMBL/GenBank/DDBJ whole genome shotgun (WGS) entry which is preliminary data.</text>
</comment>
<sequence length="525" mass="58154">MKTRQLRLPQLFYLFLLGAVLSFSSCTKDEAAPDPNPIANPEPEPEPEVNSDLAAINSLISGLSYDPEDLLNVQGNTGTVTTPKKPSRDIDKGAVTECRDTDYDIKSNFESVVMFDPTLGVVYPGALIMANRQLYEGAPLPLQIPRAPTKLRVDLPGIGDGGNTIIAEPTYQNTQAGIDNVLEYWNSEIQPQGYEIDAEYKSKTTTAYTKEQMSLDLGVSAEWSKGSFDAQFDYSKTTEKRVATRLFRQVFYSVVMESPESPASVFGSDVSLATIESAISSESPPAYVSSVQYGRIIMVRMETTDTETEVNLEAALDYKTAKVDAAGEIDVNFEKVIKESTISIMALGGNAEIATKVITGSDIKEGKGGLWEAIDEGALYSRSNPGAPIGYTVKYLKDNQIAKMGDNTKYRLRTCDASFPYEHKSINAKRTANNSFRYRFSYFEQGNDEQKFSDWKKLDDKNVDYSLSPEDGSYNVKVQFQVLDLFVWKTLGEFNVGYVSKNKNYEAYCAKRSLGVCTQVAVKEL</sequence>
<evidence type="ECO:0000256" key="2">
    <source>
        <dbReference type="SAM" id="SignalP"/>
    </source>
</evidence>
<dbReference type="InterPro" id="IPR036359">
    <property type="entry name" value="Thiol_cytolysin_sf"/>
</dbReference>
<keyword evidence="2" id="KW-0732">Signal</keyword>
<dbReference type="Pfam" id="PF01289">
    <property type="entry name" value="Thiol_cytolysin"/>
    <property type="match status" value="1"/>
</dbReference>
<dbReference type="EMBL" id="JBHTHY010000006">
    <property type="protein sequence ID" value="MFD0797585.1"/>
    <property type="molecule type" value="Genomic_DNA"/>
</dbReference>
<keyword evidence="4" id="KW-1185">Reference proteome</keyword>